<dbReference type="PANTHER" id="PTHR34295:SF1">
    <property type="entry name" value="BIOTIN TRANSPORTER BIOY"/>
    <property type="match status" value="1"/>
</dbReference>
<dbReference type="InterPro" id="IPR003784">
    <property type="entry name" value="BioY"/>
</dbReference>
<comment type="similarity">
    <text evidence="1 2">Belongs to the BioY family.</text>
</comment>
<dbReference type="GO" id="GO:0015225">
    <property type="term" value="F:biotin transmembrane transporter activity"/>
    <property type="evidence" value="ECO:0007669"/>
    <property type="project" value="UniProtKB-UniRule"/>
</dbReference>
<sequence length="194" mass="19992">MNALDNPPAAPAPVVAPRTGLGALPLPVRLLAGSLVMVLCAKVTIPFWPVPMTLHVFGTFLLAGLFGGRVAGLMVLTYLAEGALGLPVFSHNGAGLAYLAGPTGGYLAGFAVAAFLAGTWIERRSLGHSWRMIAPMLAGLSVVYLLGSLWLVPFVGLSKVLSVGVLPFLPGDIVKVALAAATCLAVKGVARRVR</sequence>
<dbReference type="PIRSF" id="PIRSF016661">
    <property type="entry name" value="BioY"/>
    <property type="match status" value="1"/>
</dbReference>
<feature type="transmembrane region" description="Helical" evidence="3">
    <location>
        <begin position="60"/>
        <end position="79"/>
    </location>
</feature>
<dbReference type="Pfam" id="PF02632">
    <property type="entry name" value="BioY"/>
    <property type="match status" value="1"/>
</dbReference>
<comment type="caution">
    <text evidence="4">The sequence shown here is derived from an EMBL/GenBank/DDBJ whole genome shotgun (WGS) entry which is preliminary data.</text>
</comment>
<feature type="transmembrane region" description="Helical" evidence="3">
    <location>
        <begin position="173"/>
        <end position="190"/>
    </location>
</feature>
<feature type="transmembrane region" description="Helical" evidence="3">
    <location>
        <begin position="99"/>
        <end position="121"/>
    </location>
</feature>
<evidence type="ECO:0000256" key="2">
    <source>
        <dbReference type="PIRNR" id="PIRNR016661"/>
    </source>
</evidence>
<keyword evidence="2 3" id="KW-0472">Membrane</keyword>
<dbReference type="AlphaFoldDB" id="A0A6A7YA81"/>
<dbReference type="Proteomes" id="UP000332515">
    <property type="component" value="Unassembled WGS sequence"/>
</dbReference>
<keyword evidence="3" id="KW-0812">Transmembrane</keyword>
<evidence type="ECO:0000313" key="4">
    <source>
        <dbReference type="EMBL" id="MQT14562.1"/>
    </source>
</evidence>
<name>A0A6A7YA81_9HYPH</name>
<keyword evidence="2" id="KW-1003">Cell membrane</keyword>
<feature type="transmembrane region" description="Helical" evidence="3">
    <location>
        <begin position="30"/>
        <end position="48"/>
    </location>
</feature>
<comment type="subcellular location">
    <subcellularLocation>
        <location evidence="2">Cell membrane</location>
        <topology evidence="2">Multi-pass membrane protein</topology>
    </subcellularLocation>
</comment>
<protein>
    <recommendedName>
        <fullName evidence="2">Biotin transporter</fullName>
    </recommendedName>
</protein>
<keyword evidence="2" id="KW-0813">Transport</keyword>
<dbReference type="Gene3D" id="1.10.1760.20">
    <property type="match status" value="1"/>
</dbReference>
<evidence type="ECO:0000313" key="5">
    <source>
        <dbReference type="Proteomes" id="UP000332515"/>
    </source>
</evidence>
<accession>A0A6A7YA81</accession>
<gene>
    <name evidence="4" type="ORF">F0357_18270</name>
</gene>
<evidence type="ECO:0000256" key="3">
    <source>
        <dbReference type="SAM" id="Phobius"/>
    </source>
</evidence>
<organism evidence="4 5">
    <name type="scientific">Segnochrobactrum spirostomi</name>
    <dbReference type="NCBI Taxonomy" id="2608987"/>
    <lineage>
        <taxon>Bacteria</taxon>
        <taxon>Pseudomonadati</taxon>
        <taxon>Pseudomonadota</taxon>
        <taxon>Alphaproteobacteria</taxon>
        <taxon>Hyphomicrobiales</taxon>
        <taxon>Segnochrobactraceae</taxon>
        <taxon>Segnochrobactrum</taxon>
    </lineage>
</organism>
<keyword evidence="5" id="KW-1185">Reference proteome</keyword>
<keyword evidence="3" id="KW-1133">Transmembrane helix</keyword>
<dbReference type="RefSeq" id="WP_153485555.1">
    <property type="nucleotide sequence ID" value="NZ_VWNA01000001.1"/>
</dbReference>
<proteinExistence type="inferred from homology"/>
<reference evidence="4 5" key="1">
    <citation type="submission" date="2019-09" db="EMBL/GenBank/DDBJ databases">
        <title>Segnochrobactrum spirostomi gen. nov., sp. nov., isolated from the ciliate Spirostomum cf. yagiui and description of a novel family, Segnochrobactraceae fam. nov. within the order Rhizobiales of the class Alphaproteobacteria.</title>
        <authorList>
            <person name="Akter S."/>
            <person name="Shazib S.U.A."/>
            <person name="Shin M.K."/>
        </authorList>
    </citation>
    <scope>NUCLEOTIDE SEQUENCE [LARGE SCALE GENOMIC DNA]</scope>
    <source>
        <strain evidence="4 5">Sp-1</strain>
    </source>
</reference>
<dbReference type="PANTHER" id="PTHR34295">
    <property type="entry name" value="BIOTIN TRANSPORTER BIOY"/>
    <property type="match status" value="1"/>
</dbReference>
<dbReference type="EMBL" id="VWNA01000001">
    <property type="protein sequence ID" value="MQT14562.1"/>
    <property type="molecule type" value="Genomic_DNA"/>
</dbReference>
<feature type="transmembrane region" description="Helical" evidence="3">
    <location>
        <begin position="133"/>
        <end position="153"/>
    </location>
</feature>
<evidence type="ECO:0000256" key="1">
    <source>
        <dbReference type="ARBA" id="ARBA00010692"/>
    </source>
</evidence>
<dbReference type="GO" id="GO:0005886">
    <property type="term" value="C:plasma membrane"/>
    <property type="evidence" value="ECO:0007669"/>
    <property type="project" value="UniProtKB-SubCell"/>
</dbReference>